<keyword evidence="3" id="KW-1185">Reference proteome</keyword>
<evidence type="ECO:0000313" key="3">
    <source>
        <dbReference type="Proteomes" id="UP000244810"/>
    </source>
</evidence>
<dbReference type="PROSITE" id="PS51257">
    <property type="entry name" value="PROKAR_LIPOPROTEIN"/>
    <property type="match status" value="1"/>
</dbReference>
<keyword evidence="1" id="KW-0472">Membrane</keyword>
<dbReference type="Proteomes" id="UP000244810">
    <property type="component" value="Unassembled WGS sequence"/>
</dbReference>
<dbReference type="RefSeq" id="WP_107755014.1">
    <property type="nucleotide sequence ID" value="NZ_JBLWSZ010000075.1"/>
</dbReference>
<evidence type="ECO:0000256" key="1">
    <source>
        <dbReference type="SAM" id="Phobius"/>
    </source>
</evidence>
<keyword evidence="1" id="KW-0812">Transmembrane</keyword>
<reference evidence="2 3" key="1">
    <citation type="journal article" date="2011" name="Syst. Appl. Microbiol.">
        <title>Defluviimonas denitrificans gen. nov., sp. nov., and Pararhodobacter aggregans gen. nov., sp. nov., non-phototrophic Rhodobacteraceae from the biofilter of a marine aquaculture.</title>
        <authorList>
            <person name="Foesel B.U."/>
            <person name="Drake H.L."/>
            <person name="Schramm A."/>
        </authorList>
    </citation>
    <scope>NUCLEOTIDE SEQUENCE [LARGE SCALE GENOMIC DNA]</scope>
    <source>
        <strain evidence="2 3">D1-19</strain>
    </source>
</reference>
<proteinExistence type="predicted"/>
<protein>
    <submittedName>
        <fullName evidence="2">Uncharacterized protein</fullName>
    </submittedName>
</protein>
<keyword evidence="1" id="KW-1133">Transmembrane helix</keyword>
<feature type="transmembrane region" description="Helical" evidence="1">
    <location>
        <begin position="64"/>
        <end position="88"/>
    </location>
</feature>
<gene>
    <name evidence="2" type="ORF">DDE23_23535</name>
</gene>
<evidence type="ECO:0000313" key="2">
    <source>
        <dbReference type="EMBL" id="PVE44986.1"/>
    </source>
</evidence>
<name>A0A2T7UJZ6_9RHOB</name>
<organism evidence="2 3">
    <name type="scientific">Pararhodobacter aggregans</name>
    <dbReference type="NCBI Taxonomy" id="404875"/>
    <lineage>
        <taxon>Bacteria</taxon>
        <taxon>Pseudomonadati</taxon>
        <taxon>Pseudomonadota</taxon>
        <taxon>Alphaproteobacteria</taxon>
        <taxon>Rhodobacterales</taxon>
        <taxon>Paracoccaceae</taxon>
        <taxon>Pararhodobacter</taxon>
    </lineage>
</organism>
<comment type="caution">
    <text evidence="2">The sequence shown here is derived from an EMBL/GenBank/DDBJ whole genome shotgun (WGS) entry which is preliminary data.</text>
</comment>
<accession>A0A2T7UJZ6</accession>
<dbReference type="EMBL" id="QDDR01000019">
    <property type="protein sequence ID" value="PVE44986.1"/>
    <property type="molecule type" value="Genomic_DNA"/>
</dbReference>
<dbReference type="AlphaFoldDB" id="A0A2T7UJZ6"/>
<sequence>MRWGWIFVALMVLVGLIPILSLSALTAVSTLAGCRSALGYNDPCHWAGLDWSGLLHGLDIAGRFFFLTAPIALAGFVLGIALALVLLVRRARD</sequence>